<reference evidence="2" key="1">
    <citation type="submission" date="2021-03" db="EMBL/GenBank/DDBJ databases">
        <title>Legionella lytica PCM 2298.</title>
        <authorList>
            <person name="Koper P."/>
        </authorList>
    </citation>
    <scope>NUCLEOTIDE SEQUENCE</scope>
    <source>
        <strain evidence="2">PCM 2298</strain>
    </source>
</reference>
<dbReference type="RefSeq" id="WP_252581736.1">
    <property type="nucleotide sequence ID" value="NZ_CP071527.1"/>
</dbReference>
<dbReference type="Proteomes" id="UP001057474">
    <property type="component" value="Chromosome"/>
</dbReference>
<feature type="domain" description="Cupin type-2" evidence="1">
    <location>
        <begin position="61"/>
        <end position="108"/>
    </location>
</feature>
<evidence type="ECO:0000313" key="3">
    <source>
        <dbReference type="Proteomes" id="UP001057474"/>
    </source>
</evidence>
<gene>
    <name evidence="2" type="ORF">J2N86_05975</name>
</gene>
<accession>A0ABY4YB25</accession>
<evidence type="ECO:0000259" key="1">
    <source>
        <dbReference type="Pfam" id="PF07883"/>
    </source>
</evidence>
<dbReference type="EMBL" id="CP071527">
    <property type="protein sequence ID" value="USQ14847.1"/>
    <property type="molecule type" value="Genomic_DNA"/>
</dbReference>
<sequence length="118" mass="13048">MTTMELKNFTLADETRELPKTKIEVLNFGDTTIMRAIFQPGWKWSECVKPTVETKSCEVAHINYVVSGKMAVVMDDGVQKEMSQGDVAVIPPGHDAWVIGNEPCVVLDFGAGKIYGKK</sequence>
<dbReference type="InterPro" id="IPR013096">
    <property type="entry name" value="Cupin_2"/>
</dbReference>
<dbReference type="CDD" id="cd06990">
    <property type="entry name" value="cupin_DUF861"/>
    <property type="match status" value="1"/>
</dbReference>
<organism evidence="2 3">
    <name type="scientific">Legionella lytica</name>
    <dbReference type="NCBI Taxonomy" id="96232"/>
    <lineage>
        <taxon>Bacteria</taxon>
        <taxon>Pseudomonadati</taxon>
        <taxon>Pseudomonadota</taxon>
        <taxon>Gammaproteobacteria</taxon>
        <taxon>Legionellales</taxon>
        <taxon>Legionellaceae</taxon>
        <taxon>Legionella</taxon>
    </lineage>
</organism>
<dbReference type="SUPFAM" id="SSF51182">
    <property type="entry name" value="RmlC-like cupins"/>
    <property type="match status" value="1"/>
</dbReference>
<name>A0ABY4YB25_9GAMM</name>
<evidence type="ECO:0000313" key="2">
    <source>
        <dbReference type="EMBL" id="USQ14847.1"/>
    </source>
</evidence>
<dbReference type="Gene3D" id="2.60.120.10">
    <property type="entry name" value="Jelly Rolls"/>
    <property type="match status" value="1"/>
</dbReference>
<dbReference type="InterPro" id="IPR011051">
    <property type="entry name" value="RmlC_Cupin_sf"/>
</dbReference>
<proteinExistence type="predicted"/>
<protein>
    <submittedName>
        <fullName evidence="2">Cupin domain-containing protein</fullName>
    </submittedName>
</protein>
<keyword evidence="3" id="KW-1185">Reference proteome</keyword>
<dbReference type="InterPro" id="IPR014710">
    <property type="entry name" value="RmlC-like_jellyroll"/>
</dbReference>
<dbReference type="Pfam" id="PF07883">
    <property type="entry name" value="Cupin_2"/>
    <property type="match status" value="1"/>
</dbReference>